<feature type="chain" id="PRO_5046033282" evidence="3">
    <location>
        <begin position="19"/>
        <end position="697"/>
    </location>
</feature>
<protein>
    <submittedName>
        <fullName evidence="6">PKD domain-containing protein</fullName>
    </submittedName>
</protein>
<evidence type="ECO:0000313" key="7">
    <source>
        <dbReference type="Proteomes" id="UP001198402"/>
    </source>
</evidence>
<dbReference type="Pfam" id="PF01483">
    <property type="entry name" value="P_proprotein"/>
    <property type="match status" value="1"/>
</dbReference>
<dbReference type="CDD" id="cd00146">
    <property type="entry name" value="PKD"/>
    <property type="match status" value="1"/>
</dbReference>
<name>A0ABS7Y528_9FLAO</name>
<dbReference type="PROSITE" id="PS51829">
    <property type="entry name" value="P_HOMO_B"/>
    <property type="match status" value="1"/>
</dbReference>
<feature type="signal peptide" evidence="3">
    <location>
        <begin position="1"/>
        <end position="18"/>
    </location>
</feature>
<dbReference type="InterPro" id="IPR035914">
    <property type="entry name" value="Sperma_CUB_dom_sf"/>
</dbReference>
<dbReference type="SUPFAM" id="SSF49854">
    <property type="entry name" value="Spermadhesin, CUB domain"/>
    <property type="match status" value="1"/>
</dbReference>
<accession>A0ABS7Y528</accession>
<feature type="domain" description="PKD" evidence="4">
    <location>
        <begin position="189"/>
        <end position="228"/>
    </location>
</feature>
<dbReference type="RefSeq" id="WP_224479391.1">
    <property type="nucleotide sequence ID" value="NZ_JAIUJS010000011.1"/>
</dbReference>
<evidence type="ECO:0000256" key="1">
    <source>
        <dbReference type="ARBA" id="ARBA00022670"/>
    </source>
</evidence>
<gene>
    <name evidence="6" type="ORF">LBV24_14535</name>
</gene>
<dbReference type="PROSITE" id="PS50093">
    <property type="entry name" value="PKD"/>
    <property type="match status" value="1"/>
</dbReference>
<dbReference type="Gene3D" id="2.60.40.10">
    <property type="entry name" value="Immunoglobulins"/>
    <property type="match status" value="2"/>
</dbReference>
<evidence type="ECO:0000313" key="6">
    <source>
        <dbReference type="EMBL" id="MCA0154445.1"/>
    </source>
</evidence>
<evidence type="ECO:0000259" key="5">
    <source>
        <dbReference type="PROSITE" id="PS51829"/>
    </source>
</evidence>
<feature type="non-terminal residue" evidence="6">
    <location>
        <position position="697"/>
    </location>
</feature>
<dbReference type="Proteomes" id="UP001198402">
    <property type="component" value="Unassembled WGS sequence"/>
</dbReference>
<evidence type="ECO:0000256" key="2">
    <source>
        <dbReference type="ARBA" id="ARBA00022801"/>
    </source>
</evidence>
<dbReference type="Gene3D" id="2.60.120.290">
    <property type="entry name" value="Spermadhesin, CUB domain"/>
    <property type="match status" value="1"/>
</dbReference>
<keyword evidence="3" id="KW-0732">Signal</keyword>
<dbReference type="Pfam" id="PF18911">
    <property type="entry name" value="PKD_4"/>
    <property type="match status" value="1"/>
</dbReference>
<dbReference type="SUPFAM" id="SSF49785">
    <property type="entry name" value="Galactose-binding domain-like"/>
    <property type="match status" value="1"/>
</dbReference>
<dbReference type="InterPro" id="IPR013783">
    <property type="entry name" value="Ig-like_fold"/>
</dbReference>
<dbReference type="InterPro" id="IPR002884">
    <property type="entry name" value="P_dom"/>
</dbReference>
<keyword evidence="1" id="KW-0645">Protease</keyword>
<dbReference type="InterPro" id="IPR008979">
    <property type="entry name" value="Galactose-bd-like_sf"/>
</dbReference>
<dbReference type="SMART" id="SM00089">
    <property type="entry name" value="PKD"/>
    <property type="match status" value="2"/>
</dbReference>
<dbReference type="Gene3D" id="2.60.120.260">
    <property type="entry name" value="Galactose-binding domain-like"/>
    <property type="match status" value="1"/>
</dbReference>
<evidence type="ECO:0000259" key="4">
    <source>
        <dbReference type="PROSITE" id="PS50093"/>
    </source>
</evidence>
<dbReference type="InterPro" id="IPR035986">
    <property type="entry name" value="PKD_dom_sf"/>
</dbReference>
<evidence type="ECO:0000256" key="3">
    <source>
        <dbReference type="SAM" id="SignalP"/>
    </source>
</evidence>
<dbReference type="InterPro" id="IPR022409">
    <property type="entry name" value="PKD/Chitinase_dom"/>
</dbReference>
<proteinExistence type="predicted"/>
<dbReference type="InterPro" id="IPR000601">
    <property type="entry name" value="PKD_dom"/>
</dbReference>
<sequence>MKRILLLLTILLSYLSSAQDIVMQNGTFNQCSAGFFYDSGGEFGPAGNNENLTLTLCPDSPGFQAQVNFTFFQLQANLDFLAIYNGPDATYDEIGTFTAVDNPGLITASLTEINPGGQPNPDGCLTFVYTSNADGPSAGWEAEISCFEPCQSIDAVLVNTIPAVNAEDIIRICQGEQVTFEGDGVFGADPTGATYTWDFGDGTSDIGQTVTKTYDNEGIYIVNLAVGDDNPAGCSSTNLINQFVHVSTNPDFSGTAPDQATICYGEQVDITAQVQGVTFSIDCANGGVQANLGSTAGATYESELELDCFLGQQITDPTQLESICIVMEHTYIGDLEIIVISPSGQQVTLHNQTGGGTFVGDPIISDGTGPGVGWEYCFAMSGTQILSAGPTIPGGTPTPGNSVDPDAGPFLPIGDFANFVGSDINGEWTLFIEDHLNIDDGTIFTWSLNFDESLLVSDFAFTPIIDNEGWDSDPTIVTTNGNVITVAPPDAGTYTYTYTAQDDFGCTYTEDVTVEVLPELITELPNNLVICNPGAPPYNFNLELNTPVVTASAPNAGDLVVTYHNSQADAENDVGAITGTNNYSGTDGEFVYVRIEYLDSGCNDVYSFNVSLSNQPVINPVADMEMCDDGLNDGTELFNLDSQTLGILGAQDPSAFDVTYHLSFADADGGVGALASPFPNTVNPQPIYVRVETIGDA</sequence>
<keyword evidence="2" id="KW-0378">Hydrolase</keyword>
<comment type="caution">
    <text evidence="6">The sequence shown here is derived from an EMBL/GenBank/DDBJ whole genome shotgun (WGS) entry which is preliminary data.</text>
</comment>
<dbReference type="SUPFAM" id="SSF49299">
    <property type="entry name" value="PKD domain"/>
    <property type="match status" value="1"/>
</dbReference>
<keyword evidence="7" id="KW-1185">Reference proteome</keyword>
<organism evidence="6 7">
    <name type="scientific">Winogradskyella vincentii</name>
    <dbReference type="NCBI Taxonomy" id="2877122"/>
    <lineage>
        <taxon>Bacteria</taxon>
        <taxon>Pseudomonadati</taxon>
        <taxon>Bacteroidota</taxon>
        <taxon>Flavobacteriia</taxon>
        <taxon>Flavobacteriales</taxon>
        <taxon>Flavobacteriaceae</taxon>
        <taxon>Winogradskyella</taxon>
    </lineage>
</organism>
<dbReference type="EMBL" id="JAIUJS010000011">
    <property type="protein sequence ID" value="MCA0154445.1"/>
    <property type="molecule type" value="Genomic_DNA"/>
</dbReference>
<reference evidence="7" key="1">
    <citation type="submission" date="2023-07" db="EMBL/GenBank/DDBJ databases">
        <authorList>
            <person name="Yue Y."/>
        </authorList>
    </citation>
    <scope>NUCLEOTIDE SEQUENCE [LARGE SCALE GENOMIC DNA]</scope>
    <source>
        <strain evidence="7">2Y89</strain>
    </source>
</reference>
<feature type="domain" description="P/Homo B" evidence="5">
    <location>
        <begin position="255"/>
        <end position="458"/>
    </location>
</feature>